<dbReference type="AlphaFoldDB" id="A0A1J4KPJ3"/>
<reference evidence="2" key="1">
    <citation type="submission" date="2016-10" db="EMBL/GenBank/DDBJ databases">
        <authorList>
            <person name="Benchimol M."/>
            <person name="Almeida L.G."/>
            <person name="Vasconcelos A.T."/>
            <person name="Perreira-Neves A."/>
            <person name="Rosa I.A."/>
            <person name="Tasca T."/>
            <person name="Bogo M.R."/>
            <person name="de Souza W."/>
        </authorList>
    </citation>
    <scope>NUCLEOTIDE SEQUENCE [LARGE SCALE GENOMIC DNA]</scope>
    <source>
        <strain evidence="2">K</strain>
    </source>
</reference>
<accession>A0A1J4KPJ3</accession>
<proteinExistence type="predicted"/>
<evidence type="ECO:0008006" key="4">
    <source>
        <dbReference type="Google" id="ProtNLM"/>
    </source>
</evidence>
<comment type="caution">
    <text evidence="2">The sequence shown here is derived from an EMBL/GenBank/DDBJ whole genome shotgun (WGS) entry which is preliminary data.</text>
</comment>
<evidence type="ECO:0000313" key="2">
    <source>
        <dbReference type="EMBL" id="OHT11341.1"/>
    </source>
</evidence>
<name>A0A1J4KPJ3_9EUKA</name>
<keyword evidence="1" id="KW-0175">Coiled coil</keyword>
<evidence type="ECO:0000256" key="1">
    <source>
        <dbReference type="SAM" id="Coils"/>
    </source>
</evidence>
<dbReference type="RefSeq" id="XP_068364477.1">
    <property type="nucleotide sequence ID" value="XM_068500663.1"/>
</dbReference>
<dbReference type="VEuPathDB" id="TrichDB:TRFO_19218"/>
<sequence length="234" mass="26708">MQQVLDELIKNEEESIKKLKNELRLINEVNGSPNHNFSKIVHKDEAIIHIGISRFDYKISTSASFADFEAFIKSKISKNFPAIGFEFLHDKTNFSILLKDDSDLELMYDWYFSNNISFVKILPIKQSESFQKLNLSNTGSTCSNEKEEKKCPFIFVPSHEFPVGVFVTVSKSATFEQGMSTLRSLSENIESVSFTDSDGDSLSISEEEEWEYFIAEASTSYQKGSFAFLYANEE</sequence>
<dbReference type="Proteomes" id="UP000179807">
    <property type="component" value="Unassembled WGS sequence"/>
</dbReference>
<feature type="coiled-coil region" evidence="1">
    <location>
        <begin position="2"/>
        <end position="29"/>
    </location>
</feature>
<dbReference type="GeneID" id="94835367"/>
<evidence type="ECO:0000313" key="3">
    <source>
        <dbReference type="Proteomes" id="UP000179807"/>
    </source>
</evidence>
<protein>
    <recommendedName>
        <fullName evidence="4">PB1 domain-containing protein</fullName>
    </recommendedName>
</protein>
<keyword evidence="3" id="KW-1185">Reference proteome</keyword>
<gene>
    <name evidence="2" type="ORF">TRFO_19218</name>
</gene>
<dbReference type="EMBL" id="MLAK01000590">
    <property type="protein sequence ID" value="OHT11341.1"/>
    <property type="molecule type" value="Genomic_DNA"/>
</dbReference>
<organism evidence="2 3">
    <name type="scientific">Tritrichomonas foetus</name>
    <dbReference type="NCBI Taxonomy" id="1144522"/>
    <lineage>
        <taxon>Eukaryota</taxon>
        <taxon>Metamonada</taxon>
        <taxon>Parabasalia</taxon>
        <taxon>Tritrichomonadida</taxon>
        <taxon>Tritrichomonadidae</taxon>
        <taxon>Tritrichomonas</taxon>
    </lineage>
</organism>